<dbReference type="Proteomes" id="UP000580797">
    <property type="component" value="Unassembled WGS sequence"/>
</dbReference>
<dbReference type="EMBL" id="JACHDR010000001">
    <property type="protein sequence ID" value="MBB5511622.1"/>
    <property type="molecule type" value="Genomic_DNA"/>
</dbReference>
<evidence type="ECO:0000313" key="4">
    <source>
        <dbReference type="Proteomes" id="UP000183530"/>
    </source>
</evidence>
<evidence type="ECO:0000256" key="1">
    <source>
        <dbReference type="SAM" id="Phobius"/>
    </source>
</evidence>
<dbReference type="KEGG" id="nae:BHE16_04020"/>
<evidence type="ECO:0000313" key="2">
    <source>
        <dbReference type="EMBL" id="APF40320.1"/>
    </source>
</evidence>
<dbReference type="EMBL" id="CP018135">
    <property type="protein sequence ID" value="APF40320.1"/>
    <property type="molecule type" value="Genomic_DNA"/>
</dbReference>
<dbReference type="AlphaFoldDB" id="A0A1L2ZM90"/>
<keyword evidence="1" id="KW-1133">Transmembrane helix</keyword>
<organism evidence="2 4">
    <name type="scientific">Neomicrococcus aestuarii</name>
    <dbReference type="NCBI Taxonomy" id="556325"/>
    <lineage>
        <taxon>Bacteria</taxon>
        <taxon>Bacillati</taxon>
        <taxon>Actinomycetota</taxon>
        <taxon>Actinomycetes</taxon>
        <taxon>Micrococcales</taxon>
        <taxon>Micrococcaceae</taxon>
        <taxon>Neomicrococcus</taxon>
    </lineage>
</organism>
<accession>A0A1L2ZM90</accession>
<dbReference type="OrthoDB" id="4485518at2"/>
<evidence type="ECO:0000313" key="5">
    <source>
        <dbReference type="Proteomes" id="UP000580797"/>
    </source>
</evidence>
<proteinExistence type="predicted"/>
<reference evidence="2 4" key="1">
    <citation type="submission" date="2016-11" db="EMBL/GenBank/DDBJ databases">
        <title>Genome sequencing of Zhihengliuella aestuarii B18 antagonistic to Plasmodiophora brassicae.</title>
        <authorList>
            <person name="Luo Y."/>
        </authorList>
    </citation>
    <scope>NUCLEOTIDE SEQUENCE [LARGE SCALE GENOMIC DNA]</scope>
    <source>
        <strain evidence="2 4">B18</strain>
    </source>
</reference>
<reference evidence="3 5" key="2">
    <citation type="submission" date="2020-08" db="EMBL/GenBank/DDBJ databases">
        <title>Sequencing the genomes of 1000 actinobacteria strains.</title>
        <authorList>
            <person name="Klenk H.-P."/>
        </authorList>
    </citation>
    <scope>NUCLEOTIDE SEQUENCE [LARGE SCALE GENOMIC DNA]</scope>
    <source>
        <strain evidence="3 5">DSM 105783</strain>
    </source>
</reference>
<sequence length="153" mass="16990">MKTKIWVGAIVALMVLYLWAAFSSSLKFIQAEEPLAKIIGVAALIIPLVGAYILIREILFGTRTQRMARILESEGLLPEDDLPRSPSGRIEKEAADKDFEKYRAEAEANPDSWRSLHRLALAYDAAGDRKRARSVMRDAIEGFLASADSKVKA</sequence>
<name>A0A1L2ZM90_9MICC</name>
<keyword evidence="1" id="KW-0472">Membrane</keyword>
<dbReference type="STRING" id="556325.BHE16_04020"/>
<protein>
    <submittedName>
        <fullName evidence="2">Uncharacterized protein</fullName>
    </submittedName>
</protein>
<dbReference type="Proteomes" id="UP000183530">
    <property type="component" value="Chromosome"/>
</dbReference>
<keyword evidence="4" id="KW-1185">Reference proteome</keyword>
<gene>
    <name evidence="2" type="ORF">BHE16_04020</name>
    <name evidence="3" type="ORF">HD598_000309</name>
</gene>
<feature type="transmembrane region" description="Helical" evidence="1">
    <location>
        <begin position="39"/>
        <end position="59"/>
    </location>
</feature>
<evidence type="ECO:0000313" key="3">
    <source>
        <dbReference type="EMBL" id="MBB5511622.1"/>
    </source>
</evidence>
<keyword evidence="1" id="KW-0812">Transmembrane</keyword>